<accession>A0ABC8QQD0</accession>
<dbReference type="EMBL" id="CAUOFW020000559">
    <property type="protein sequence ID" value="CAK9134753.1"/>
    <property type="molecule type" value="Genomic_DNA"/>
</dbReference>
<keyword evidence="4" id="KW-1185">Reference proteome</keyword>
<sequence length="153" mass="17361">MRSEPDPDDDMVAPQGISGRQDVEPDPDDQELQRIQDPVAVVCGRLQKAIEMLRSEVHPSEAATVLQTLFKIIRNVIEHPDEIKFKRLRKANPRIQRDVVNYKAALEILTLIGFNEDIVLDEIGKAETYLVLKRNDPGLLWLAKSSLETCIAY</sequence>
<dbReference type="Pfam" id="PF09409">
    <property type="entry name" value="PUB"/>
    <property type="match status" value="1"/>
</dbReference>
<dbReference type="PANTHER" id="PTHR47796">
    <property type="entry name" value="ZINC METALLOPROTEINASE-LIKE PROTEIN"/>
    <property type="match status" value="1"/>
</dbReference>
<dbReference type="SUPFAM" id="SSF143503">
    <property type="entry name" value="PUG domain-like"/>
    <property type="match status" value="1"/>
</dbReference>
<proteinExistence type="predicted"/>
<gene>
    <name evidence="3" type="ORF">ILEXP_LOCUS1681</name>
</gene>
<dbReference type="CDD" id="cd10463">
    <property type="entry name" value="PUB_WLM"/>
    <property type="match status" value="1"/>
</dbReference>
<comment type="caution">
    <text evidence="3">The sequence shown here is derived from an EMBL/GenBank/DDBJ whole genome shotgun (WGS) entry which is preliminary data.</text>
</comment>
<dbReference type="Proteomes" id="UP001642360">
    <property type="component" value="Unassembled WGS sequence"/>
</dbReference>
<feature type="compositionally biased region" description="Acidic residues" evidence="1">
    <location>
        <begin position="1"/>
        <end position="11"/>
    </location>
</feature>
<evidence type="ECO:0000259" key="2">
    <source>
        <dbReference type="Pfam" id="PF09409"/>
    </source>
</evidence>
<evidence type="ECO:0000256" key="1">
    <source>
        <dbReference type="SAM" id="MobiDB-lite"/>
    </source>
</evidence>
<dbReference type="PANTHER" id="PTHR47796:SF1">
    <property type="entry name" value="OS08G0500800 PROTEIN"/>
    <property type="match status" value="1"/>
</dbReference>
<organism evidence="3 4">
    <name type="scientific">Ilex paraguariensis</name>
    <name type="common">yerba mate</name>
    <dbReference type="NCBI Taxonomy" id="185542"/>
    <lineage>
        <taxon>Eukaryota</taxon>
        <taxon>Viridiplantae</taxon>
        <taxon>Streptophyta</taxon>
        <taxon>Embryophyta</taxon>
        <taxon>Tracheophyta</taxon>
        <taxon>Spermatophyta</taxon>
        <taxon>Magnoliopsida</taxon>
        <taxon>eudicotyledons</taxon>
        <taxon>Gunneridae</taxon>
        <taxon>Pentapetalae</taxon>
        <taxon>asterids</taxon>
        <taxon>campanulids</taxon>
        <taxon>Aquifoliales</taxon>
        <taxon>Aquifoliaceae</taxon>
        <taxon>Ilex</taxon>
    </lineage>
</organism>
<dbReference type="InterPro" id="IPR018997">
    <property type="entry name" value="PUB_domain"/>
</dbReference>
<reference evidence="3 4" key="1">
    <citation type="submission" date="2024-02" db="EMBL/GenBank/DDBJ databases">
        <authorList>
            <person name="Vignale AGUSTIN F."/>
            <person name="Sosa J E."/>
            <person name="Modenutti C."/>
        </authorList>
    </citation>
    <scope>NUCLEOTIDE SEQUENCE [LARGE SCALE GENOMIC DNA]</scope>
</reference>
<evidence type="ECO:0000313" key="4">
    <source>
        <dbReference type="Proteomes" id="UP001642360"/>
    </source>
</evidence>
<name>A0ABC8QQD0_9AQUA</name>
<dbReference type="InterPro" id="IPR036339">
    <property type="entry name" value="PUB-like_dom_sf"/>
</dbReference>
<dbReference type="SMART" id="SM00580">
    <property type="entry name" value="PUG"/>
    <property type="match status" value="1"/>
</dbReference>
<feature type="region of interest" description="Disordered" evidence="1">
    <location>
        <begin position="1"/>
        <end position="32"/>
    </location>
</feature>
<dbReference type="AlphaFoldDB" id="A0ABC8QQD0"/>
<dbReference type="Gene3D" id="1.20.58.2190">
    <property type="match status" value="1"/>
</dbReference>
<evidence type="ECO:0000313" key="3">
    <source>
        <dbReference type="EMBL" id="CAK9134753.1"/>
    </source>
</evidence>
<feature type="domain" description="PUB" evidence="2">
    <location>
        <begin position="62"/>
        <end position="138"/>
    </location>
</feature>
<protein>
    <recommendedName>
        <fullName evidence="2">PUB domain-containing protein</fullName>
    </recommendedName>
</protein>